<dbReference type="Pfam" id="PF00027">
    <property type="entry name" value="cNMP_binding"/>
    <property type="match status" value="2"/>
</dbReference>
<evidence type="ECO:0000256" key="1">
    <source>
        <dbReference type="SAM" id="MobiDB-lite"/>
    </source>
</evidence>
<dbReference type="Gene3D" id="2.60.120.10">
    <property type="entry name" value="Jelly Rolls"/>
    <property type="match status" value="2"/>
</dbReference>
<dbReference type="Gene3D" id="1.25.40.10">
    <property type="entry name" value="Tetratricopeptide repeat domain"/>
    <property type="match status" value="1"/>
</dbReference>
<dbReference type="InterPro" id="IPR000595">
    <property type="entry name" value="cNMP-bd_dom"/>
</dbReference>
<evidence type="ECO:0000259" key="2">
    <source>
        <dbReference type="PROSITE" id="PS50042"/>
    </source>
</evidence>
<feature type="region of interest" description="Disordered" evidence="1">
    <location>
        <begin position="336"/>
        <end position="372"/>
    </location>
</feature>
<proteinExistence type="predicted"/>
<dbReference type="PRINTS" id="PR00103">
    <property type="entry name" value="CAMPKINASE"/>
</dbReference>
<dbReference type="EMBL" id="QFQP01000008">
    <property type="protein sequence ID" value="PZR13923.1"/>
    <property type="molecule type" value="Genomic_DNA"/>
</dbReference>
<dbReference type="InterPro" id="IPR018488">
    <property type="entry name" value="cNMP-bd_CS"/>
</dbReference>
<dbReference type="Proteomes" id="UP000249061">
    <property type="component" value="Unassembled WGS sequence"/>
</dbReference>
<feature type="region of interest" description="Disordered" evidence="1">
    <location>
        <begin position="251"/>
        <end position="275"/>
    </location>
</feature>
<evidence type="ECO:0000313" key="3">
    <source>
        <dbReference type="EMBL" id="PZR13923.1"/>
    </source>
</evidence>
<dbReference type="SUPFAM" id="SSF48452">
    <property type="entry name" value="TPR-like"/>
    <property type="match status" value="1"/>
</dbReference>
<gene>
    <name evidence="3" type="ORF">DI536_11370</name>
</gene>
<feature type="domain" description="Cyclic nucleotide-binding" evidence="2">
    <location>
        <begin position="614"/>
        <end position="729"/>
    </location>
</feature>
<feature type="compositionally biased region" description="Low complexity" evidence="1">
    <location>
        <begin position="358"/>
        <end position="367"/>
    </location>
</feature>
<feature type="domain" description="Cyclic nucleotide-binding" evidence="2">
    <location>
        <begin position="483"/>
        <end position="585"/>
    </location>
</feature>
<dbReference type="PROSITE" id="PS50042">
    <property type="entry name" value="CNMP_BINDING_3"/>
    <property type="match status" value="2"/>
</dbReference>
<feature type="region of interest" description="Disordered" evidence="1">
    <location>
        <begin position="148"/>
        <end position="167"/>
    </location>
</feature>
<sequence>MSDLRQLKEKASQLFTKGKFAKAAEAYEEYCVADRKDHQTRLRCGDAWSKAGKKDKAIGAYAMAAEGFARDGFLPRAIAASKLVLELDPSHKGVQKMLADLYAQKSGGGRKPASATAPVEMEISRKVEAPVTSNFANRADAIDLDAPVAAKRPSSPARQQNEAPSPMNRADALELPEYEIPMDDGPSSIGGMSAQRGPSPQRREDAIEIETVEERDSGPRALENTTIDIELSGSQPASDEVEIPIEGTAISEPVPSAPAFELTDEVSDAPPPAAAPDAVVVGEALPTSYELDAPLELTPKAKQPVSYELDAPVTPSAVYELTDEDEPAEVVEVIEPEPEPATASSLPPGLKRRTTGEVPAVPASSPSGSRIWLPSTFTPPAPREDTATPVAASVARALPGSSESSSDLERSMQAFMEFDPDAAQPRPAAPKAGFTELDLEGDSLLHAVEAAAAASTPSAVIELEERMEAPEEVRPGALPKIPLFSDLPEDAFIALFEKCPLQRFDEGQLVFEQGDKADAFYVICSGSVRVFRGEGETRRDIATLEEGSFFGEMALLSEAPRSASVEAAGEDVQVLAISAEVLTELSAAHPSVSIALKKFCRQRMLSNLMNSAALFAPFNRNDRRDLVQKFRARDVKKGDVLVKEGQPSDGLYVVLSGEVEIDAAGARIATLKEGQVFGEMSLLTRSPASATVRATRHTSLLRLPKQDFDTLILSHPQVLEHVAELIDERRKADQRRKPPSAELI</sequence>
<dbReference type="SMART" id="SM00100">
    <property type="entry name" value="cNMP"/>
    <property type="match status" value="2"/>
</dbReference>
<reference evidence="3 4" key="1">
    <citation type="submission" date="2017-08" db="EMBL/GenBank/DDBJ databases">
        <title>Infants hospitalized years apart are colonized by the same room-sourced microbial strains.</title>
        <authorList>
            <person name="Brooks B."/>
            <person name="Olm M.R."/>
            <person name="Firek B.A."/>
            <person name="Baker R."/>
            <person name="Thomas B.C."/>
            <person name="Morowitz M.J."/>
            <person name="Banfield J.F."/>
        </authorList>
    </citation>
    <scope>NUCLEOTIDE SEQUENCE [LARGE SCALE GENOMIC DNA]</scope>
    <source>
        <strain evidence="3">S2_003_000_R2_14</strain>
    </source>
</reference>
<dbReference type="AlphaFoldDB" id="A0A2W5TKU7"/>
<dbReference type="PROSITE" id="PS00889">
    <property type="entry name" value="CNMP_BINDING_2"/>
    <property type="match status" value="1"/>
</dbReference>
<organism evidence="3 4">
    <name type="scientific">Archangium gephyra</name>
    <dbReference type="NCBI Taxonomy" id="48"/>
    <lineage>
        <taxon>Bacteria</taxon>
        <taxon>Pseudomonadati</taxon>
        <taxon>Myxococcota</taxon>
        <taxon>Myxococcia</taxon>
        <taxon>Myxococcales</taxon>
        <taxon>Cystobacterineae</taxon>
        <taxon>Archangiaceae</taxon>
        <taxon>Archangium</taxon>
    </lineage>
</organism>
<dbReference type="InterPro" id="IPR011990">
    <property type="entry name" value="TPR-like_helical_dom_sf"/>
</dbReference>
<dbReference type="SUPFAM" id="SSF51206">
    <property type="entry name" value="cAMP-binding domain-like"/>
    <property type="match status" value="2"/>
</dbReference>
<accession>A0A2W5TKU7</accession>
<dbReference type="PANTHER" id="PTHR23011">
    <property type="entry name" value="CYCLIC NUCLEOTIDE-BINDING DOMAIN CONTAINING PROTEIN"/>
    <property type="match status" value="1"/>
</dbReference>
<dbReference type="CDD" id="cd00038">
    <property type="entry name" value="CAP_ED"/>
    <property type="match status" value="2"/>
</dbReference>
<name>A0A2W5TKU7_9BACT</name>
<dbReference type="InterPro" id="IPR018490">
    <property type="entry name" value="cNMP-bd_dom_sf"/>
</dbReference>
<evidence type="ECO:0000313" key="4">
    <source>
        <dbReference type="Proteomes" id="UP000249061"/>
    </source>
</evidence>
<protein>
    <submittedName>
        <fullName evidence="3">Cyclic nucleotide-binding protein</fullName>
    </submittedName>
</protein>
<comment type="caution">
    <text evidence="3">The sequence shown here is derived from an EMBL/GenBank/DDBJ whole genome shotgun (WGS) entry which is preliminary data.</text>
</comment>
<dbReference type="PANTHER" id="PTHR23011:SF28">
    <property type="entry name" value="CYCLIC NUCLEOTIDE-BINDING DOMAIN CONTAINING PROTEIN"/>
    <property type="match status" value="1"/>
</dbReference>
<dbReference type="InterPro" id="IPR014710">
    <property type="entry name" value="RmlC-like_jellyroll"/>
</dbReference>